<dbReference type="InterPro" id="IPR046357">
    <property type="entry name" value="PPIase_dom_sf"/>
</dbReference>
<dbReference type="PANTHER" id="PTHR47529">
    <property type="entry name" value="PEPTIDYL-PROLYL CIS-TRANS ISOMERASE D"/>
    <property type="match status" value="1"/>
</dbReference>
<evidence type="ECO:0000256" key="14">
    <source>
        <dbReference type="SAM" id="Phobius"/>
    </source>
</evidence>
<gene>
    <name evidence="16" type="ORF">RGR602_CH01969</name>
</gene>
<dbReference type="Gene3D" id="3.10.50.40">
    <property type="match status" value="1"/>
</dbReference>
<sequence length="630" mass="68158">MFHFLRRAARTWVAKLLMLLLVASFGIWGISSSLLTGSSSTAVVTVGDQQVDATEFRLAYQRQVASLSQQFGMRLTPEQAKAFGVEQQVIAQLVAGASLDQLAADMNLGLSEDRLAQLIADDPAFKAVNGQFDRTLFTSRLRNAGIREADYISERSKVAVRSQIVDAVSNGFTAPKTLVDALKLYRQESRDIDYLLLTNANIEPIKAPAEDLLSKWFDGVKSRYRAPQYRKIAYLKLEPADIADASTVTDDQIREDFDKRKDSYRTPETRTIEQLTFGSKDLAAAAETALKSGTSFDQLVTDQGKTASDVLLGDFTKDKVPDQAIADVAFAVARDGGTTPVVDGSFGPVILRVSNIKPESVKNFDEVKEDIRKQLALVNASQEVINVHDRIEDLRGSGQTLEQIAEQLKLKAVVIDAVDPSGLDKDGNEVKDIPAKPQLIGEAFKTETGIQAPALSLGNDGYVWFDVREITPERDRPLAEVREKAVQDWTAEQQKLELAKKAGELKQEAQKGKTLADIAAPLGIAVESKSGITRGTEDAVLGRAGVAAAFTGPADTVANAVGGDPGTQILLKVTSVNTEPTGDVLNNQDAQITAMANAAGDDILDQMVNLLQTHYGASINQTLADQAAVR</sequence>
<keyword evidence="16" id="KW-0413">Isomerase</keyword>
<keyword evidence="7 14" id="KW-0472">Membrane</keyword>
<dbReference type="GO" id="GO:0005886">
    <property type="term" value="C:plasma membrane"/>
    <property type="evidence" value="ECO:0007669"/>
    <property type="project" value="UniProtKB-SubCell"/>
</dbReference>
<evidence type="ECO:0000313" key="17">
    <source>
        <dbReference type="Proteomes" id="UP000031368"/>
    </source>
</evidence>
<protein>
    <recommendedName>
        <fullName evidence="2">Parvulin-like PPIase</fullName>
    </recommendedName>
    <alternativeName>
        <fullName evidence="9">Peptidyl-prolyl cis-trans isomerase plp</fullName>
    </alternativeName>
    <alternativeName>
        <fullName evidence="12">Periplasmic chaperone PpiD</fullName>
    </alternativeName>
    <alternativeName>
        <fullName evidence="13">Periplasmic folding chaperone</fullName>
    </alternativeName>
    <alternativeName>
        <fullName evidence="10">Rotamase plp</fullName>
    </alternativeName>
</protein>
<reference evidence="16 17" key="1">
    <citation type="submission" date="2013-11" db="EMBL/GenBank/DDBJ databases">
        <title>Complete genome sequence of Rhizobium gallicum bv. gallicum R602.</title>
        <authorList>
            <person name="Bustos P."/>
            <person name="Santamaria R.I."/>
            <person name="Lozano L."/>
            <person name="Acosta J.L."/>
            <person name="Ormeno-Orrillo E."/>
            <person name="Rogel M.A."/>
            <person name="Romero D."/>
            <person name="Cevallos M.A."/>
            <person name="Martinez-Romero E."/>
            <person name="Gonzalez V."/>
        </authorList>
    </citation>
    <scope>NUCLEOTIDE SEQUENCE [LARGE SCALE GENOMIC DNA]</scope>
    <source>
        <strain evidence="16 17">R602</strain>
    </source>
</reference>
<evidence type="ECO:0000259" key="15">
    <source>
        <dbReference type="Pfam" id="PF13145"/>
    </source>
</evidence>
<evidence type="ECO:0000256" key="8">
    <source>
        <dbReference type="ARBA" id="ARBA00023186"/>
    </source>
</evidence>
<dbReference type="RefSeq" id="WP_039844925.1">
    <property type="nucleotide sequence ID" value="NZ_CP006877.1"/>
</dbReference>
<organism evidence="16 17">
    <name type="scientific">Rhizobium gallicum bv. gallicum R602sp</name>
    <dbReference type="NCBI Taxonomy" id="1041138"/>
    <lineage>
        <taxon>Bacteria</taxon>
        <taxon>Pseudomonadati</taxon>
        <taxon>Pseudomonadota</taxon>
        <taxon>Alphaproteobacteria</taxon>
        <taxon>Hyphomicrobiales</taxon>
        <taxon>Rhizobiaceae</taxon>
        <taxon>Rhizobium/Agrobacterium group</taxon>
        <taxon>Rhizobium</taxon>
    </lineage>
</organism>
<evidence type="ECO:0000256" key="6">
    <source>
        <dbReference type="ARBA" id="ARBA00022989"/>
    </source>
</evidence>
<evidence type="ECO:0000256" key="4">
    <source>
        <dbReference type="ARBA" id="ARBA00022519"/>
    </source>
</evidence>
<feature type="domain" description="PpiC" evidence="15">
    <location>
        <begin position="248"/>
        <end position="369"/>
    </location>
</feature>
<evidence type="ECO:0000256" key="13">
    <source>
        <dbReference type="ARBA" id="ARBA00042775"/>
    </source>
</evidence>
<dbReference type="AlphaFoldDB" id="A0A0B4X029"/>
<dbReference type="Pfam" id="PF13145">
    <property type="entry name" value="Rotamase_2"/>
    <property type="match status" value="1"/>
</dbReference>
<dbReference type="Proteomes" id="UP000031368">
    <property type="component" value="Chromosome"/>
</dbReference>
<dbReference type="Pfam" id="PF13624">
    <property type="entry name" value="SurA_N_3"/>
    <property type="match status" value="1"/>
</dbReference>
<dbReference type="PANTHER" id="PTHR47529:SF1">
    <property type="entry name" value="PERIPLASMIC CHAPERONE PPID"/>
    <property type="match status" value="1"/>
</dbReference>
<keyword evidence="4" id="KW-0997">Cell inner membrane</keyword>
<dbReference type="InterPro" id="IPR000297">
    <property type="entry name" value="PPIase_PpiC"/>
</dbReference>
<evidence type="ECO:0000313" key="16">
    <source>
        <dbReference type="EMBL" id="AJD41299.1"/>
    </source>
</evidence>
<comment type="subcellular location">
    <subcellularLocation>
        <location evidence="1">Cell inner membrane</location>
        <topology evidence="1">Single-pass type II membrane protein</topology>
        <orientation evidence="1">Periplasmic side</orientation>
    </subcellularLocation>
</comment>
<dbReference type="GO" id="GO:0003755">
    <property type="term" value="F:peptidyl-prolyl cis-trans isomerase activity"/>
    <property type="evidence" value="ECO:0007669"/>
    <property type="project" value="InterPro"/>
</dbReference>
<dbReference type="KEGG" id="rga:RGR602_CH01969"/>
<evidence type="ECO:0000256" key="2">
    <source>
        <dbReference type="ARBA" id="ARBA00018370"/>
    </source>
</evidence>
<proteinExistence type="inferred from homology"/>
<evidence type="ECO:0000256" key="5">
    <source>
        <dbReference type="ARBA" id="ARBA00022692"/>
    </source>
</evidence>
<evidence type="ECO:0000256" key="12">
    <source>
        <dbReference type="ARBA" id="ARBA00040743"/>
    </source>
</evidence>
<keyword evidence="8" id="KW-0143">Chaperone</keyword>
<accession>A0A0B4X029</accession>
<dbReference type="HOGENOM" id="CLU_023843_2_1_5"/>
<evidence type="ECO:0000256" key="11">
    <source>
        <dbReference type="ARBA" id="ARBA00038408"/>
    </source>
</evidence>
<keyword evidence="17" id="KW-1185">Reference proteome</keyword>
<dbReference type="EMBL" id="CP006877">
    <property type="protein sequence ID" value="AJD41299.1"/>
    <property type="molecule type" value="Genomic_DNA"/>
</dbReference>
<dbReference type="InterPro" id="IPR027304">
    <property type="entry name" value="Trigger_fact/SurA_dom_sf"/>
</dbReference>
<comment type="similarity">
    <text evidence="11">Belongs to the PpiD chaperone family.</text>
</comment>
<feature type="transmembrane region" description="Helical" evidence="14">
    <location>
        <begin position="12"/>
        <end position="30"/>
    </location>
</feature>
<name>A0A0B4X029_9HYPH</name>
<keyword evidence="5 14" id="KW-0812">Transmembrane</keyword>
<evidence type="ECO:0000256" key="10">
    <source>
        <dbReference type="ARBA" id="ARBA00031484"/>
    </source>
</evidence>
<keyword evidence="6 14" id="KW-1133">Transmembrane helix</keyword>
<dbReference type="SUPFAM" id="SSF109998">
    <property type="entry name" value="Triger factor/SurA peptide-binding domain-like"/>
    <property type="match status" value="1"/>
</dbReference>
<evidence type="ECO:0000256" key="9">
    <source>
        <dbReference type="ARBA" id="ARBA00030642"/>
    </source>
</evidence>
<evidence type="ECO:0000256" key="3">
    <source>
        <dbReference type="ARBA" id="ARBA00022475"/>
    </source>
</evidence>
<keyword evidence="3" id="KW-1003">Cell membrane</keyword>
<evidence type="ECO:0000256" key="1">
    <source>
        <dbReference type="ARBA" id="ARBA00004382"/>
    </source>
</evidence>
<evidence type="ECO:0000256" key="7">
    <source>
        <dbReference type="ARBA" id="ARBA00023136"/>
    </source>
</evidence>
<dbReference type="InterPro" id="IPR052029">
    <property type="entry name" value="PpiD_chaperone"/>
</dbReference>